<evidence type="ECO:0000256" key="4">
    <source>
        <dbReference type="ARBA" id="ARBA00023136"/>
    </source>
</evidence>
<dbReference type="InterPro" id="IPR000276">
    <property type="entry name" value="GPCR_Rhodpsn"/>
</dbReference>
<dbReference type="GO" id="GO:0004930">
    <property type="term" value="F:G protein-coupled receptor activity"/>
    <property type="evidence" value="ECO:0007669"/>
    <property type="project" value="InterPro"/>
</dbReference>
<keyword evidence="6" id="KW-1185">Reference proteome</keyword>
<protein>
    <submittedName>
        <fullName evidence="5">G protein-coupled receptor</fullName>
    </submittedName>
</protein>
<evidence type="ECO:0000313" key="5">
    <source>
        <dbReference type="EnsemblMetazoa" id="PPA33100.1"/>
    </source>
</evidence>
<accession>A0A2A6CTY1</accession>
<reference evidence="6" key="1">
    <citation type="journal article" date="2008" name="Nat. Genet.">
        <title>The Pristionchus pacificus genome provides a unique perspective on nematode lifestyle and parasitism.</title>
        <authorList>
            <person name="Dieterich C."/>
            <person name="Clifton S.W."/>
            <person name="Schuster L.N."/>
            <person name="Chinwalla A."/>
            <person name="Delehaunty K."/>
            <person name="Dinkelacker I."/>
            <person name="Fulton L."/>
            <person name="Fulton R."/>
            <person name="Godfrey J."/>
            <person name="Minx P."/>
            <person name="Mitreva M."/>
            <person name="Roeseler W."/>
            <person name="Tian H."/>
            <person name="Witte H."/>
            <person name="Yang S.P."/>
            <person name="Wilson R.K."/>
            <person name="Sommer R.J."/>
        </authorList>
    </citation>
    <scope>NUCLEOTIDE SEQUENCE [LARGE SCALE GENOMIC DNA]</scope>
    <source>
        <strain evidence="6">PS312</strain>
    </source>
</reference>
<dbReference type="PROSITE" id="PS50262">
    <property type="entry name" value="G_PROTEIN_RECEP_F1_2"/>
    <property type="match status" value="1"/>
</dbReference>
<proteinExistence type="predicted"/>
<dbReference type="Proteomes" id="UP000005239">
    <property type="component" value="Unassembled WGS sequence"/>
</dbReference>
<dbReference type="Gene3D" id="1.20.1070.10">
    <property type="entry name" value="Rhodopsin 7-helix transmembrane proteins"/>
    <property type="match status" value="2"/>
</dbReference>
<dbReference type="SMART" id="SM01381">
    <property type="entry name" value="7TM_GPCR_Srsx"/>
    <property type="match status" value="2"/>
</dbReference>
<dbReference type="EnsemblMetazoa" id="PPA33100.1">
    <property type="protein sequence ID" value="PPA33100.1"/>
    <property type="gene ID" value="WBGene00205960"/>
</dbReference>
<dbReference type="GO" id="GO:0016020">
    <property type="term" value="C:membrane"/>
    <property type="evidence" value="ECO:0007669"/>
    <property type="project" value="UniProtKB-SubCell"/>
</dbReference>
<keyword evidence="4" id="KW-0472">Membrane</keyword>
<dbReference type="PANTHER" id="PTHR23360:SF5">
    <property type="entry name" value="G-PROTEIN COUPLED RECEPTORS FAMILY 1 PROFILE DOMAIN-CONTAINING PROTEIN"/>
    <property type="match status" value="1"/>
</dbReference>
<evidence type="ECO:0000313" key="6">
    <source>
        <dbReference type="Proteomes" id="UP000005239"/>
    </source>
</evidence>
<dbReference type="InterPro" id="IPR047130">
    <property type="entry name" value="7TM_GPCR_Srsx_nematod"/>
</dbReference>
<evidence type="ECO:0000256" key="1">
    <source>
        <dbReference type="ARBA" id="ARBA00004370"/>
    </source>
</evidence>
<keyword evidence="3" id="KW-1133">Transmembrane helix</keyword>
<dbReference type="Pfam" id="PF10320">
    <property type="entry name" value="7TM_GPCR_Srsx"/>
    <property type="match status" value="2"/>
</dbReference>
<sequence>MWNLESAQWTSSRVLFTLEACFAFIGIVTNAVLFLATFRSSALKSKCNFLIGSCALFDVIHLSGNIFGLSIWIGDGHIDSFTCSVLQFIPEIFVYAGCFCVLSIGIDRLFSVSFPVCYRNVERLKYLTVHLMLILIFASYAPFLMIKYYQPQTVICSLPEPFHGDGKYLWIQAMLIINVITLVPYALAWISLKSRDETSYTKRVFRAIALVMIFDVGGWLVAVALTKLIYCIDMPNGNRLVLQFFCGCIVHFCIAIKPIIYYSSSTEYRNVLREFLGWDSIATSHAHSSSLGFGPLFELPIFYGDGFIDSFTCSFIQVIPEIGVYAGCFCVLSIGVDRLFSITCLSAYRRIDQRAYLSIHLLIIFIFASYSPYLMLAYYKPHRVACSIPAPFHGKSQMLWSQAMIIVNFITIIPYTLTWLTIRSRQTSSYTTRIFRSLLLVMTFDVGGWLAAVVLIKAIYSLDISNGNRFVLSFLSGWFVHFGIAIKPWIYYTTSTEYRSAFRSLLFPSTTPSQQMIRPSTSKERHSHK</sequence>
<comment type="subcellular location">
    <subcellularLocation>
        <location evidence="1">Membrane</location>
    </subcellularLocation>
</comment>
<dbReference type="CDD" id="cd00637">
    <property type="entry name" value="7tm_classA_rhodopsin-like"/>
    <property type="match status" value="2"/>
</dbReference>
<accession>A0A8R1UIX8</accession>
<evidence type="ECO:0000256" key="3">
    <source>
        <dbReference type="ARBA" id="ARBA00022989"/>
    </source>
</evidence>
<dbReference type="SUPFAM" id="SSF81321">
    <property type="entry name" value="Family A G protein-coupled receptor-like"/>
    <property type="match status" value="2"/>
</dbReference>
<dbReference type="InterPro" id="IPR017452">
    <property type="entry name" value="GPCR_Rhodpsn_7TM"/>
</dbReference>
<keyword evidence="2" id="KW-0812">Transmembrane</keyword>
<name>A0A2A6CTY1_PRIPA</name>
<reference evidence="5" key="2">
    <citation type="submission" date="2022-06" db="UniProtKB">
        <authorList>
            <consortium name="EnsemblMetazoa"/>
        </authorList>
    </citation>
    <scope>IDENTIFICATION</scope>
    <source>
        <strain evidence="5">PS312</strain>
    </source>
</reference>
<evidence type="ECO:0000256" key="2">
    <source>
        <dbReference type="ARBA" id="ARBA00022692"/>
    </source>
</evidence>
<dbReference type="AlphaFoldDB" id="A0A2A6CTY1"/>
<gene>
    <name evidence="5" type="primary">WBGene00205960</name>
</gene>
<dbReference type="OrthoDB" id="5820127at2759"/>
<organism evidence="5 6">
    <name type="scientific">Pristionchus pacificus</name>
    <name type="common">Parasitic nematode worm</name>
    <dbReference type="NCBI Taxonomy" id="54126"/>
    <lineage>
        <taxon>Eukaryota</taxon>
        <taxon>Metazoa</taxon>
        <taxon>Ecdysozoa</taxon>
        <taxon>Nematoda</taxon>
        <taxon>Chromadorea</taxon>
        <taxon>Rhabditida</taxon>
        <taxon>Rhabditina</taxon>
        <taxon>Diplogasteromorpha</taxon>
        <taxon>Diplogasteroidea</taxon>
        <taxon>Neodiplogasteridae</taxon>
        <taxon>Pristionchus</taxon>
    </lineage>
</organism>
<dbReference type="PANTHER" id="PTHR23360">
    <property type="entry name" value="G-PROTEIN COUPLED RECEPTORS FAMILY 1 PROFILE DOMAIN-CONTAINING PROTEIN-RELATED"/>
    <property type="match status" value="1"/>
</dbReference>
<dbReference type="InterPro" id="IPR019424">
    <property type="entry name" value="7TM_GPCR_Srsx"/>
</dbReference>